<evidence type="ECO:0000256" key="2">
    <source>
        <dbReference type="HAMAP-Rule" id="MF_00048"/>
    </source>
</evidence>
<evidence type="ECO:0000313" key="3">
    <source>
        <dbReference type="EMBL" id="SDN12310.1"/>
    </source>
</evidence>
<dbReference type="RefSeq" id="WP_090707149.1">
    <property type="nucleotide sequence ID" value="NZ_FNHH01000044.1"/>
</dbReference>
<keyword evidence="3" id="KW-0255">Endonuclease</keyword>
<accession>A0A1G9YTA9</accession>
<dbReference type="Pfam" id="PF02021">
    <property type="entry name" value="UPF0102"/>
    <property type="match status" value="1"/>
</dbReference>
<keyword evidence="4" id="KW-1185">Reference proteome</keyword>
<dbReference type="AlphaFoldDB" id="A0A1G9YTA9"/>
<name>A0A1G9YTA9_9SPHI</name>
<dbReference type="InterPro" id="IPR003509">
    <property type="entry name" value="UPF0102_YraN-like"/>
</dbReference>
<keyword evidence="3" id="KW-0378">Hydrolase</keyword>
<dbReference type="SUPFAM" id="SSF52980">
    <property type="entry name" value="Restriction endonuclease-like"/>
    <property type="match status" value="1"/>
</dbReference>
<dbReference type="Proteomes" id="UP000199226">
    <property type="component" value="Unassembled WGS sequence"/>
</dbReference>
<protein>
    <recommendedName>
        <fullName evidence="2">UPF0102 protein SAMN05421813_14411</fullName>
    </recommendedName>
</protein>
<dbReference type="EMBL" id="FNHH01000044">
    <property type="protein sequence ID" value="SDN12310.1"/>
    <property type="molecule type" value="Genomic_DNA"/>
</dbReference>
<proteinExistence type="inferred from homology"/>
<dbReference type="CDD" id="cd20736">
    <property type="entry name" value="PoNe_Nuclease"/>
    <property type="match status" value="1"/>
</dbReference>
<dbReference type="Gene3D" id="3.40.1350.10">
    <property type="match status" value="1"/>
</dbReference>
<keyword evidence="3" id="KW-0540">Nuclease</keyword>
<dbReference type="GO" id="GO:0003676">
    <property type="term" value="F:nucleic acid binding"/>
    <property type="evidence" value="ECO:0007669"/>
    <property type="project" value="InterPro"/>
</dbReference>
<reference evidence="4" key="1">
    <citation type="submission" date="2016-10" db="EMBL/GenBank/DDBJ databases">
        <authorList>
            <person name="Varghese N."/>
            <person name="Submissions S."/>
        </authorList>
    </citation>
    <scope>NUCLEOTIDE SEQUENCE [LARGE SCALE GENOMIC DNA]</scope>
    <source>
        <strain evidence="4">DSM 24536</strain>
    </source>
</reference>
<dbReference type="PANTHER" id="PTHR34039:SF1">
    <property type="entry name" value="UPF0102 PROTEIN YRAN"/>
    <property type="match status" value="1"/>
</dbReference>
<sequence length="119" mass="13740">MAGHNILGTDGEKLAKGYLEELGFEILEENWVFKKSEIDLIAYKNSTIVFVEVKTRRNNTFAEPEDFVSPDKQKLMALAADEYIHLMGHQHEIRFDIISVLFDNFGKPVINHIEDAFWP</sequence>
<dbReference type="InterPro" id="IPR011335">
    <property type="entry name" value="Restrct_endonuc-II-like"/>
</dbReference>
<dbReference type="InterPro" id="IPR011856">
    <property type="entry name" value="tRNA_endonuc-like_dom_sf"/>
</dbReference>
<gene>
    <name evidence="3" type="ORF">SAMN05421813_14411</name>
</gene>
<dbReference type="GO" id="GO:0004519">
    <property type="term" value="F:endonuclease activity"/>
    <property type="evidence" value="ECO:0007669"/>
    <property type="project" value="UniProtKB-KW"/>
</dbReference>
<organism evidence="3 4">
    <name type="scientific">Daejeonella rubra</name>
    <dbReference type="NCBI Taxonomy" id="990371"/>
    <lineage>
        <taxon>Bacteria</taxon>
        <taxon>Pseudomonadati</taxon>
        <taxon>Bacteroidota</taxon>
        <taxon>Sphingobacteriia</taxon>
        <taxon>Sphingobacteriales</taxon>
        <taxon>Sphingobacteriaceae</taxon>
        <taxon>Daejeonella</taxon>
    </lineage>
</organism>
<dbReference type="STRING" id="990371.SAMN05421813_14411"/>
<comment type="similarity">
    <text evidence="1 2">Belongs to the UPF0102 family.</text>
</comment>
<dbReference type="PANTHER" id="PTHR34039">
    <property type="entry name" value="UPF0102 PROTEIN YRAN"/>
    <property type="match status" value="1"/>
</dbReference>
<dbReference type="HAMAP" id="MF_00048">
    <property type="entry name" value="UPF0102"/>
    <property type="match status" value="1"/>
</dbReference>
<evidence type="ECO:0000256" key="1">
    <source>
        <dbReference type="ARBA" id="ARBA00006738"/>
    </source>
</evidence>
<dbReference type="OrthoDB" id="9802516at2"/>
<dbReference type="NCBIfam" id="NF009150">
    <property type="entry name" value="PRK12497.1-3"/>
    <property type="match status" value="1"/>
</dbReference>
<evidence type="ECO:0000313" key="4">
    <source>
        <dbReference type="Proteomes" id="UP000199226"/>
    </source>
</evidence>